<keyword evidence="6" id="KW-0694">RNA-binding</keyword>
<dbReference type="SUPFAM" id="SSF101353">
    <property type="entry name" value="Putative anticodon-binding domain of alanyl-tRNA synthetase (AlaRS)"/>
    <property type="match status" value="1"/>
</dbReference>
<dbReference type="InterPro" id="IPR002318">
    <property type="entry name" value="Ala-tRNA-lgiase_IIc"/>
</dbReference>
<dbReference type="PRINTS" id="PR00980">
    <property type="entry name" value="TRNASYNTHALA"/>
</dbReference>
<dbReference type="InterPro" id="IPR018165">
    <property type="entry name" value="Ala-tRNA-synth_IIc_core"/>
</dbReference>
<feature type="non-terminal residue" evidence="10">
    <location>
        <position position="254"/>
    </location>
</feature>
<sequence length="254" mass="28742">TGMGLERTAAVVNGKTSVYETDLLAPLLERVAELVGIKYGSDDAIDNAIRVVAEHSRGITFLIADGVMPSNEGRGYVLRRLLRRAALFGRRLGLDKPFLAEIAETTIEQMGHIYPEIVDRRDFALKVIEGEEARFSETLSTGIVLLEGILDEIREVLSTLPHREQRVLQLRWGVDDGRSLALGEVAQKFEVTVERIRQIEARALRKLRHPSRHRRLEKMLGEEAFKLYDTYGFPLELTKEIIAKSGFSVYLERL</sequence>
<dbReference type="PROSITE" id="PS50860">
    <property type="entry name" value="AA_TRNA_LIGASE_II_ALA"/>
    <property type="match status" value="1"/>
</dbReference>
<dbReference type="InterPro" id="IPR036388">
    <property type="entry name" value="WH-like_DNA-bd_sf"/>
</dbReference>
<dbReference type="InterPro" id="IPR018162">
    <property type="entry name" value="Ala-tRNA-ligase_IIc_anticod-bd"/>
</dbReference>
<evidence type="ECO:0000256" key="3">
    <source>
        <dbReference type="ARBA" id="ARBA00022598"/>
    </source>
</evidence>
<proteinExistence type="inferred from homology"/>
<keyword evidence="7" id="KW-0648">Protein biosynthesis</keyword>
<dbReference type="GO" id="GO:0004813">
    <property type="term" value="F:alanine-tRNA ligase activity"/>
    <property type="evidence" value="ECO:0007669"/>
    <property type="project" value="InterPro"/>
</dbReference>
<dbReference type="GO" id="GO:0005524">
    <property type="term" value="F:ATP binding"/>
    <property type="evidence" value="ECO:0007669"/>
    <property type="project" value="UniProtKB-KW"/>
</dbReference>
<protein>
    <recommendedName>
        <fullName evidence="9">Alanyl-transfer RNA synthetases family profile domain-containing protein</fullName>
    </recommendedName>
</protein>
<dbReference type="SUPFAM" id="SSF88659">
    <property type="entry name" value="Sigma3 and sigma4 domains of RNA polymerase sigma factors"/>
    <property type="match status" value="1"/>
</dbReference>
<dbReference type="GO" id="GO:0006352">
    <property type="term" value="P:DNA-templated transcription initiation"/>
    <property type="evidence" value="ECO:0007669"/>
    <property type="project" value="InterPro"/>
</dbReference>
<reference evidence="10" key="1">
    <citation type="journal article" date="2014" name="Front. Microbiol.">
        <title>High frequency of phylogenetically diverse reductive dehalogenase-homologous genes in deep subseafloor sedimentary metagenomes.</title>
        <authorList>
            <person name="Kawai M."/>
            <person name="Futagami T."/>
            <person name="Toyoda A."/>
            <person name="Takaki Y."/>
            <person name="Nishi S."/>
            <person name="Hori S."/>
            <person name="Arai W."/>
            <person name="Tsubouchi T."/>
            <person name="Morono Y."/>
            <person name="Uchiyama I."/>
            <person name="Ito T."/>
            <person name="Fujiyama A."/>
            <person name="Inagaki F."/>
            <person name="Takami H."/>
        </authorList>
    </citation>
    <scope>NUCLEOTIDE SEQUENCE</scope>
    <source>
        <strain evidence="10">Expedition CK06-06</strain>
    </source>
</reference>
<dbReference type="GO" id="GO:0003700">
    <property type="term" value="F:DNA-binding transcription factor activity"/>
    <property type="evidence" value="ECO:0007669"/>
    <property type="project" value="InterPro"/>
</dbReference>
<keyword evidence="5" id="KW-0067">ATP-binding</keyword>
<feature type="non-terminal residue" evidence="10">
    <location>
        <position position="1"/>
    </location>
</feature>
<evidence type="ECO:0000256" key="4">
    <source>
        <dbReference type="ARBA" id="ARBA00022741"/>
    </source>
</evidence>
<dbReference type="GO" id="GO:0002161">
    <property type="term" value="F:aminoacyl-tRNA deacylase activity"/>
    <property type="evidence" value="ECO:0007669"/>
    <property type="project" value="TreeGrafter"/>
</dbReference>
<name>X1QNT0_9ZZZZ</name>
<evidence type="ECO:0000256" key="2">
    <source>
        <dbReference type="ARBA" id="ARBA00022555"/>
    </source>
</evidence>
<gene>
    <name evidence="10" type="ORF">S06H3_48830</name>
</gene>
<keyword evidence="2" id="KW-0820">tRNA-binding</keyword>
<evidence type="ECO:0000256" key="5">
    <source>
        <dbReference type="ARBA" id="ARBA00022840"/>
    </source>
</evidence>
<accession>X1QNT0</accession>
<keyword evidence="3" id="KW-0436">Ligase</keyword>
<dbReference type="GO" id="GO:0006419">
    <property type="term" value="P:alanyl-tRNA aminoacylation"/>
    <property type="evidence" value="ECO:0007669"/>
    <property type="project" value="InterPro"/>
</dbReference>
<dbReference type="InterPro" id="IPR050058">
    <property type="entry name" value="Ala-tRNA_ligase"/>
</dbReference>
<keyword evidence="8" id="KW-0030">Aminoacyl-tRNA synthetase</keyword>
<evidence type="ECO:0000256" key="7">
    <source>
        <dbReference type="ARBA" id="ARBA00022917"/>
    </source>
</evidence>
<keyword evidence="4" id="KW-0547">Nucleotide-binding</keyword>
<dbReference type="CDD" id="cd06171">
    <property type="entry name" value="Sigma70_r4"/>
    <property type="match status" value="1"/>
</dbReference>
<evidence type="ECO:0000256" key="6">
    <source>
        <dbReference type="ARBA" id="ARBA00022884"/>
    </source>
</evidence>
<dbReference type="Pfam" id="PF01411">
    <property type="entry name" value="tRNA-synt_2c"/>
    <property type="match status" value="2"/>
</dbReference>
<comment type="caution">
    <text evidence="10">The sequence shown here is derived from an EMBL/GenBank/DDBJ whole genome shotgun (WGS) entry which is preliminary data.</text>
</comment>
<dbReference type="PANTHER" id="PTHR11777:SF9">
    <property type="entry name" value="ALANINE--TRNA LIGASE, CYTOPLASMIC"/>
    <property type="match status" value="1"/>
</dbReference>
<dbReference type="AlphaFoldDB" id="X1QNT0"/>
<dbReference type="InterPro" id="IPR013324">
    <property type="entry name" value="RNA_pol_sigma_r3/r4-like"/>
</dbReference>
<evidence type="ECO:0000259" key="9">
    <source>
        <dbReference type="PROSITE" id="PS50860"/>
    </source>
</evidence>
<dbReference type="EMBL" id="BARV01030779">
    <property type="protein sequence ID" value="GAI44919.1"/>
    <property type="molecule type" value="Genomic_DNA"/>
</dbReference>
<dbReference type="PANTHER" id="PTHR11777">
    <property type="entry name" value="ALANYL-TRNA SYNTHETASE"/>
    <property type="match status" value="1"/>
</dbReference>
<feature type="domain" description="Alanyl-transfer RNA synthetases family profile" evidence="9">
    <location>
        <begin position="1"/>
        <end position="254"/>
    </location>
</feature>
<evidence type="ECO:0000256" key="1">
    <source>
        <dbReference type="ARBA" id="ARBA00008226"/>
    </source>
</evidence>
<evidence type="ECO:0000313" key="10">
    <source>
        <dbReference type="EMBL" id="GAI44919.1"/>
    </source>
</evidence>
<dbReference type="Gene3D" id="1.10.10.10">
    <property type="entry name" value="Winged helix-like DNA-binding domain superfamily/Winged helix DNA-binding domain"/>
    <property type="match status" value="1"/>
</dbReference>
<comment type="similarity">
    <text evidence="1">Belongs to the class-II aminoacyl-tRNA synthetase family.</text>
</comment>
<dbReference type="InterPro" id="IPR018164">
    <property type="entry name" value="Ala-tRNA-synth_IIc_N"/>
</dbReference>
<dbReference type="GO" id="GO:0000049">
    <property type="term" value="F:tRNA binding"/>
    <property type="evidence" value="ECO:0007669"/>
    <property type="project" value="UniProtKB-KW"/>
</dbReference>
<evidence type="ECO:0000256" key="8">
    <source>
        <dbReference type="ARBA" id="ARBA00023146"/>
    </source>
</evidence>
<organism evidence="10">
    <name type="scientific">marine sediment metagenome</name>
    <dbReference type="NCBI Taxonomy" id="412755"/>
    <lineage>
        <taxon>unclassified sequences</taxon>
        <taxon>metagenomes</taxon>
        <taxon>ecological metagenomes</taxon>
    </lineage>
</organism>
<dbReference type="GO" id="GO:0005829">
    <property type="term" value="C:cytosol"/>
    <property type="evidence" value="ECO:0007669"/>
    <property type="project" value="TreeGrafter"/>
</dbReference>